<keyword evidence="3" id="KW-1185">Reference proteome</keyword>
<dbReference type="EMBL" id="JABAIM010000012">
    <property type="protein sequence ID" value="NLR76985.1"/>
    <property type="molecule type" value="Genomic_DNA"/>
</dbReference>
<proteinExistence type="predicted"/>
<organism evidence="2 3">
    <name type="scientific">Leeia aquatica</name>
    <dbReference type="NCBI Taxonomy" id="2725557"/>
    <lineage>
        <taxon>Bacteria</taxon>
        <taxon>Pseudomonadati</taxon>
        <taxon>Pseudomonadota</taxon>
        <taxon>Betaproteobacteria</taxon>
        <taxon>Neisseriales</taxon>
        <taxon>Leeiaceae</taxon>
        <taxon>Leeia</taxon>
    </lineage>
</organism>
<feature type="non-terminal residue" evidence="2">
    <location>
        <position position="1"/>
    </location>
</feature>
<name>A0A847SDG2_9NEIS</name>
<evidence type="ECO:0008006" key="4">
    <source>
        <dbReference type="Google" id="ProtNLM"/>
    </source>
</evidence>
<reference evidence="2 3" key="1">
    <citation type="submission" date="2020-04" db="EMBL/GenBank/DDBJ databases">
        <title>Draft genome of Leeia sp. IMCC25680.</title>
        <authorList>
            <person name="Song J."/>
            <person name="Cho J.-C."/>
        </authorList>
    </citation>
    <scope>NUCLEOTIDE SEQUENCE [LARGE SCALE GENOMIC DNA]</scope>
    <source>
        <strain evidence="2 3">IMCC25680</strain>
    </source>
</reference>
<sequence length="415" mass="43653">AGKQVNLDVGGNLSLLTLQDRTDYQSHQSNSSWGISLCIPPICYGASSFSASLSRQDIDHNYQSAQGQTGIQAGQGGFNINVAQHTQLTGAAITSSAPASQNHLSTGSLGYSDLNNQQHTRASAENDSIGISFGLGAASLGSQLIDNAKNNLISNLGSGKGLPENLDQQSQTLSVISPAQITLTGKDKASQQAATELTARDAATANSTLSNSLTLQQAAELEEQLKRNAQNAQAAQVVGSILANVVGDIAASQRQAYLDAKSNKQNLEIQLAQETDPQKREHLQQQIAQQEQTLKAEQSRYEQWQDGSPAKIALHALAGYLQDRIAGGKGTAGALAGAANEALTPMVSKFIEDALLDDRTDLSKLSEEEQKSYKKNRDLQKKAYMEAAATVIGQITGGLAGGRDSAIVGGNVALN</sequence>
<feature type="coiled-coil region" evidence="1">
    <location>
        <begin position="280"/>
        <end position="307"/>
    </location>
</feature>
<comment type="caution">
    <text evidence="2">The sequence shown here is derived from an EMBL/GenBank/DDBJ whole genome shotgun (WGS) entry which is preliminary data.</text>
</comment>
<accession>A0A847SDG2</accession>
<keyword evidence="1" id="KW-0175">Coiled coil</keyword>
<evidence type="ECO:0000313" key="2">
    <source>
        <dbReference type="EMBL" id="NLR76985.1"/>
    </source>
</evidence>
<protein>
    <recommendedName>
        <fullName evidence="4">Toxin CdiA</fullName>
    </recommendedName>
</protein>
<dbReference type="AlphaFoldDB" id="A0A847SDG2"/>
<feature type="non-terminal residue" evidence="2">
    <location>
        <position position="415"/>
    </location>
</feature>
<evidence type="ECO:0000256" key="1">
    <source>
        <dbReference type="SAM" id="Coils"/>
    </source>
</evidence>
<gene>
    <name evidence="2" type="ORF">HF682_17615</name>
</gene>
<evidence type="ECO:0000313" key="3">
    <source>
        <dbReference type="Proteomes" id="UP000587991"/>
    </source>
</evidence>
<dbReference type="Proteomes" id="UP000587991">
    <property type="component" value="Unassembled WGS sequence"/>
</dbReference>